<dbReference type="PANTHER" id="PTHR30055">
    <property type="entry name" value="HTH-TYPE TRANSCRIPTIONAL REGULATOR RUTR"/>
    <property type="match status" value="1"/>
</dbReference>
<name>A0A1X7E565_9MICC</name>
<evidence type="ECO:0000259" key="4">
    <source>
        <dbReference type="PROSITE" id="PS50977"/>
    </source>
</evidence>
<evidence type="ECO:0000256" key="2">
    <source>
        <dbReference type="PROSITE-ProRule" id="PRU00335"/>
    </source>
</evidence>
<dbReference type="PRINTS" id="PR00455">
    <property type="entry name" value="HTHTETR"/>
</dbReference>
<dbReference type="GO" id="GO:0003700">
    <property type="term" value="F:DNA-binding transcription factor activity"/>
    <property type="evidence" value="ECO:0007669"/>
    <property type="project" value="TreeGrafter"/>
</dbReference>
<dbReference type="RefSeq" id="WP_085108450.1">
    <property type="nucleotide sequence ID" value="NZ_FXAC01000021.1"/>
</dbReference>
<evidence type="ECO:0000313" key="5">
    <source>
        <dbReference type="EMBL" id="SMF27099.1"/>
    </source>
</evidence>
<evidence type="ECO:0000256" key="1">
    <source>
        <dbReference type="ARBA" id="ARBA00023125"/>
    </source>
</evidence>
<dbReference type="SUPFAM" id="SSF46689">
    <property type="entry name" value="Homeodomain-like"/>
    <property type="match status" value="1"/>
</dbReference>
<keyword evidence="6" id="KW-1185">Reference proteome</keyword>
<dbReference type="Proteomes" id="UP000192929">
    <property type="component" value="Unassembled WGS sequence"/>
</dbReference>
<dbReference type="AlphaFoldDB" id="A0A1X7E565"/>
<dbReference type="InterPro" id="IPR009057">
    <property type="entry name" value="Homeodomain-like_sf"/>
</dbReference>
<feature type="compositionally biased region" description="Basic and acidic residues" evidence="3">
    <location>
        <begin position="281"/>
        <end position="290"/>
    </location>
</feature>
<sequence>MSTAPGVSGDAVTTAIRLLAAQGYDATTVDQLAHATGVSRATFFRKYGSKEDIVFADHASNLERLEQLLNRPHLTAQAGVSEGVQLVFRYNLDHADRALARHRLLQRVEALRDRELATSHRYERVFREFLRRVLPDGPDRRVTAISLASAIVAVHNAYLRTWLHDPQASDGERLAAGLNRRIAWLCTLFGLSFVPGRPVQQLRSADDGAGTAPVVVIVPEGVDARDVAERTARSVYEALAPGGVQLARDVRPGGEQDASEGGGFAGARPSGEVRVPAADQSARRSDTSTA</sequence>
<keyword evidence="1 2" id="KW-0238">DNA-binding</keyword>
<dbReference type="GO" id="GO:0000976">
    <property type="term" value="F:transcription cis-regulatory region binding"/>
    <property type="evidence" value="ECO:0007669"/>
    <property type="project" value="TreeGrafter"/>
</dbReference>
<feature type="domain" description="HTH tetR-type" evidence="4">
    <location>
        <begin position="5"/>
        <end position="65"/>
    </location>
</feature>
<feature type="DNA-binding region" description="H-T-H motif" evidence="2">
    <location>
        <begin position="28"/>
        <end position="47"/>
    </location>
</feature>
<dbReference type="Pfam" id="PF00440">
    <property type="entry name" value="TetR_N"/>
    <property type="match status" value="1"/>
</dbReference>
<proteinExistence type="predicted"/>
<protein>
    <submittedName>
        <fullName evidence="5">Transcriptional regulator, TetR family</fullName>
    </submittedName>
</protein>
<dbReference type="EMBL" id="FXAC01000021">
    <property type="protein sequence ID" value="SMF27099.1"/>
    <property type="molecule type" value="Genomic_DNA"/>
</dbReference>
<dbReference type="PANTHER" id="PTHR30055:SF226">
    <property type="entry name" value="HTH-TYPE TRANSCRIPTIONAL REGULATOR PKSA"/>
    <property type="match status" value="1"/>
</dbReference>
<evidence type="ECO:0000313" key="6">
    <source>
        <dbReference type="Proteomes" id="UP000192929"/>
    </source>
</evidence>
<dbReference type="PROSITE" id="PS50977">
    <property type="entry name" value="HTH_TETR_2"/>
    <property type="match status" value="1"/>
</dbReference>
<accession>A0A1X7E565</accession>
<evidence type="ECO:0000256" key="3">
    <source>
        <dbReference type="SAM" id="MobiDB-lite"/>
    </source>
</evidence>
<reference evidence="6" key="1">
    <citation type="submission" date="2017-04" db="EMBL/GenBank/DDBJ databases">
        <authorList>
            <person name="Varghese N."/>
            <person name="Submissions S."/>
        </authorList>
    </citation>
    <scope>NUCLEOTIDE SEQUENCE [LARGE SCALE GENOMIC DNA]</scope>
    <source>
        <strain evidence="6">NIO-1021</strain>
    </source>
</reference>
<organism evidence="5 6">
    <name type="scientific">Kocuria marina subsp. indica</name>
    <dbReference type="NCBI Taxonomy" id="1049583"/>
    <lineage>
        <taxon>Bacteria</taxon>
        <taxon>Bacillati</taxon>
        <taxon>Actinomycetota</taxon>
        <taxon>Actinomycetes</taxon>
        <taxon>Micrococcales</taxon>
        <taxon>Micrococcaceae</taxon>
        <taxon>Kocuria</taxon>
    </lineage>
</organism>
<dbReference type="InterPro" id="IPR050109">
    <property type="entry name" value="HTH-type_TetR-like_transc_reg"/>
</dbReference>
<feature type="region of interest" description="Disordered" evidence="3">
    <location>
        <begin position="247"/>
        <end position="290"/>
    </location>
</feature>
<dbReference type="Gene3D" id="1.10.10.60">
    <property type="entry name" value="Homeodomain-like"/>
    <property type="match status" value="1"/>
</dbReference>
<dbReference type="InterPro" id="IPR001647">
    <property type="entry name" value="HTH_TetR"/>
</dbReference>
<gene>
    <name evidence="5" type="ORF">SAMN06296028_1216</name>
</gene>
<dbReference type="Gene3D" id="1.10.357.10">
    <property type="entry name" value="Tetracycline Repressor, domain 2"/>
    <property type="match status" value="1"/>
</dbReference>